<dbReference type="EMBL" id="JABYQV010000019">
    <property type="protein sequence ID" value="NVP32828.1"/>
    <property type="molecule type" value="Genomic_DNA"/>
</dbReference>
<evidence type="ECO:0000256" key="3">
    <source>
        <dbReference type="SAM" id="MobiDB-lite"/>
    </source>
</evidence>
<evidence type="ECO:0000313" key="6">
    <source>
        <dbReference type="Proteomes" id="UP000531581"/>
    </source>
</evidence>
<dbReference type="PANTHER" id="PTHR30035:SF3">
    <property type="entry name" value="INTERMEMBRANE PHOSPHOLIPID TRANSPORT SYSTEM LIPOPROTEIN MLAA"/>
    <property type="match status" value="1"/>
</dbReference>
<protein>
    <submittedName>
        <fullName evidence="5">VacJ family lipoprotein</fullName>
    </submittedName>
</protein>
<accession>A0A7Y7QY97</accession>
<feature type="compositionally biased region" description="Polar residues" evidence="3">
    <location>
        <begin position="42"/>
        <end position="54"/>
    </location>
</feature>
<proteinExistence type="inferred from homology"/>
<gene>
    <name evidence="4" type="ORF">HKX05_00925</name>
    <name evidence="5" type="ORF">HLV41_17465</name>
</gene>
<dbReference type="Proteomes" id="UP000531581">
    <property type="component" value="Unassembled WGS sequence"/>
</dbReference>
<dbReference type="PRINTS" id="PR01805">
    <property type="entry name" value="VACJLIPOPROT"/>
</dbReference>
<dbReference type="PANTHER" id="PTHR30035">
    <property type="entry name" value="LIPOPROTEIN VACJ-RELATED"/>
    <property type="match status" value="1"/>
</dbReference>
<feature type="region of interest" description="Disordered" evidence="3">
    <location>
        <begin position="18"/>
        <end position="58"/>
    </location>
</feature>
<dbReference type="GO" id="GO:0016020">
    <property type="term" value="C:membrane"/>
    <property type="evidence" value="ECO:0007669"/>
    <property type="project" value="InterPro"/>
</dbReference>
<keyword evidence="7" id="KW-1185">Reference proteome</keyword>
<evidence type="ECO:0000313" key="5">
    <source>
        <dbReference type="EMBL" id="NVP32828.1"/>
    </source>
</evidence>
<organism evidence="5 6">
    <name type="scientific">Sphingomonas sanguinis</name>
    <dbReference type="NCBI Taxonomy" id="33051"/>
    <lineage>
        <taxon>Bacteria</taxon>
        <taxon>Pseudomonadati</taxon>
        <taxon>Pseudomonadota</taxon>
        <taxon>Alphaproteobacteria</taxon>
        <taxon>Sphingomonadales</taxon>
        <taxon>Sphingomonadaceae</taxon>
        <taxon>Sphingomonas</taxon>
    </lineage>
</organism>
<keyword evidence="5" id="KW-0449">Lipoprotein</keyword>
<comment type="caution">
    <text evidence="5">The sequence shown here is derived from an EMBL/GenBank/DDBJ whole genome shotgun (WGS) entry which is preliminary data.</text>
</comment>
<evidence type="ECO:0000256" key="2">
    <source>
        <dbReference type="ARBA" id="ARBA00022729"/>
    </source>
</evidence>
<feature type="region of interest" description="Disordered" evidence="3">
    <location>
        <begin position="270"/>
        <end position="294"/>
    </location>
</feature>
<evidence type="ECO:0000256" key="1">
    <source>
        <dbReference type="ARBA" id="ARBA00010634"/>
    </source>
</evidence>
<comment type="similarity">
    <text evidence="1">Belongs to the MlaA family.</text>
</comment>
<name>A0A7Y7QY97_9SPHN</name>
<dbReference type="AlphaFoldDB" id="A0A7Y7QY97"/>
<dbReference type="InterPro" id="IPR007428">
    <property type="entry name" value="MlaA"/>
</dbReference>
<feature type="compositionally biased region" description="Low complexity" evidence="3">
    <location>
        <begin position="26"/>
        <end position="40"/>
    </location>
</feature>
<dbReference type="EMBL" id="JABEOV010000004">
    <property type="protein sequence ID" value="NNG51915.1"/>
    <property type="molecule type" value="Genomic_DNA"/>
</dbReference>
<sequence>MLITMPLSAMVQPVGPLSPDVATDQSASALPPASPPTAATDIAQTVPTGPSQPDATGEIVVTGRRRSAGDPLEAINARSFEATQAVDKAVFGPVALAYKRAMPSPVRSGLRNFFKNLREPVVFVNYVLQLKPGKAAETAGRFAVNTTIGVAGFVDMAKRKPFNLPRRPNGFAYTLGYYGVKPGPFIFLPFFGPTTVRDAIGGLIDRAVVPGIGGPPFNQPAYVVPATGLGVLDRRAEFDEDLQRIRASADPYVARRDFYLRKRQREIDALHASSPSHAKVTDPSSAPPPASSVMVPINPAAVKLTQCSPTMDAPASSPMF</sequence>
<keyword evidence="2" id="KW-0732">Signal</keyword>
<evidence type="ECO:0000313" key="7">
    <source>
        <dbReference type="Proteomes" id="UP000557656"/>
    </source>
</evidence>
<dbReference type="Pfam" id="PF04333">
    <property type="entry name" value="MlaA"/>
    <property type="match status" value="1"/>
</dbReference>
<evidence type="ECO:0000313" key="4">
    <source>
        <dbReference type="EMBL" id="NNG51915.1"/>
    </source>
</evidence>
<dbReference type="Proteomes" id="UP000557656">
    <property type="component" value="Unassembled WGS sequence"/>
</dbReference>
<reference evidence="6 7" key="1">
    <citation type="submission" date="2020-05" db="EMBL/GenBank/DDBJ databases">
        <title>Draft Genome Sequences of Sphingomonas sp. Isolated from the International Space Station.</title>
        <authorList>
            <person name="Bijlani S."/>
            <person name="Singh N.K."/>
            <person name="Mason C.E."/>
            <person name="Wang C.C."/>
            <person name="Venkateswaran K."/>
        </authorList>
    </citation>
    <scope>NUCLEOTIDE SEQUENCE [LARGE SCALE GENOMIC DNA]</scope>
    <source>
        <strain evidence="4 7">IIF7SW-B5</strain>
        <strain evidence="5">ISS-IIF7SWP</strain>
    </source>
</reference>
<dbReference type="GO" id="GO:0120010">
    <property type="term" value="P:intermembrane phospholipid transfer"/>
    <property type="evidence" value="ECO:0007669"/>
    <property type="project" value="TreeGrafter"/>
</dbReference>